<comment type="catalytic activity">
    <reaction evidence="10">
        <text>apo-[aryl-carrier protein] + CoA = holo-[aryl-carrier protein] + adenosine 3',5'-bisphosphate + H(+)</text>
        <dbReference type="Rhea" id="RHEA:48404"/>
        <dbReference type="Rhea" id="RHEA-COMP:15903"/>
        <dbReference type="Rhea" id="RHEA-COMP:17557"/>
        <dbReference type="ChEBI" id="CHEBI:15378"/>
        <dbReference type="ChEBI" id="CHEBI:29999"/>
        <dbReference type="ChEBI" id="CHEBI:57287"/>
        <dbReference type="ChEBI" id="CHEBI:58343"/>
        <dbReference type="ChEBI" id="CHEBI:64479"/>
    </reaction>
</comment>
<proteinExistence type="inferred from homology"/>
<comment type="similarity">
    <text evidence="3">Belongs to the P-Pant transferase superfamily. EntD family.</text>
</comment>
<keyword evidence="6 16" id="KW-0808">Transferase</keyword>
<accession>A0A6I6IVH1</accession>
<dbReference type="PANTHER" id="PTHR38096">
    <property type="entry name" value="ENTEROBACTIN SYNTHASE COMPONENT D"/>
    <property type="match status" value="1"/>
</dbReference>
<evidence type="ECO:0000256" key="12">
    <source>
        <dbReference type="PIRSR" id="PIRSR603542-1"/>
    </source>
</evidence>
<gene>
    <name evidence="16" type="ORF">EI983_15015</name>
</gene>
<dbReference type="RefSeq" id="WP_157708189.1">
    <property type="nucleotide sequence ID" value="NZ_CP034348.1"/>
</dbReference>
<evidence type="ECO:0000256" key="3">
    <source>
        <dbReference type="ARBA" id="ARBA00008342"/>
    </source>
</evidence>
<dbReference type="InterPro" id="IPR003542">
    <property type="entry name" value="Enbac_synth_compD-like"/>
</dbReference>
<dbReference type="GO" id="GO:0009366">
    <property type="term" value="C:enterobactin synthetase complex"/>
    <property type="evidence" value="ECO:0007669"/>
    <property type="project" value="InterPro"/>
</dbReference>
<evidence type="ECO:0000313" key="16">
    <source>
        <dbReference type="EMBL" id="QGX99507.1"/>
    </source>
</evidence>
<feature type="binding site" evidence="12">
    <location>
        <position position="62"/>
    </location>
    <ligand>
        <name>CoA</name>
        <dbReference type="ChEBI" id="CHEBI:57287"/>
    </ligand>
</feature>
<comment type="subunit">
    <text evidence="4">EntB, EntD, EntE, and EntF form a multienzyme complex called enterobactin synthase.</text>
</comment>
<evidence type="ECO:0000259" key="14">
    <source>
        <dbReference type="Pfam" id="PF01648"/>
    </source>
</evidence>
<evidence type="ECO:0000256" key="9">
    <source>
        <dbReference type="ARBA" id="ARBA00031996"/>
    </source>
</evidence>
<evidence type="ECO:0000256" key="11">
    <source>
        <dbReference type="ARBA" id="ARBA00049191"/>
    </source>
</evidence>
<dbReference type="GO" id="GO:0008897">
    <property type="term" value="F:holo-[acyl-carrier-protein] synthase activity"/>
    <property type="evidence" value="ECO:0007669"/>
    <property type="project" value="InterPro"/>
</dbReference>
<feature type="binding site" evidence="12">
    <location>
        <position position="120"/>
    </location>
    <ligand>
        <name>CoA</name>
        <dbReference type="ChEBI" id="CHEBI:57287"/>
    </ligand>
</feature>
<comment type="function">
    <text evidence="1">Involved in the biosynthesis of the siderophore enterobactin (enterochelin), which is a macrocyclic trimeric lactone of N-(2,3-dihydroxybenzoyl)-serine. The serine trilactone serves as a scaffolding for the three catechol functionalities that provide hexadentate coordination for the tightly ligated iron(2+) atoms. Plays an essential role in the assembly of the enterobactin by catalyzing the transfer of the 4'-phosphopantetheine (Ppant) moiety from coenzyme A to the apo-domains of both EntB (ArCP domain) and EntF (PCP domain) to yield their holo-forms which make them competent for the activation of 2,3-dihydroxybenzoate (DHB) and L-serine, respectively.</text>
</comment>
<evidence type="ECO:0000256" key="4">
    <source>
        <dbReference type="ARBA" id="ARBA00011503"/>
    </source>
</evidence>
<comment type="cofactor">
    <cofactor evidence="13">
        <name>Mg(2+)</name>
        <dbReference type="ChEBI" id="CHEBI:18420"/>
    </cofactor>
</comment>
<evidence type="ECO:0000256" key="5">
    <source>
        <dbReference type="ARBA" id="ARBA00019087"/>
    </source>
</evidence>
<dbReference type="GO" id="GO:0000287">
    <property type="term" value="F:magnesium ion binding"/>
    <property type="evidence" value="ECO:0007669"/>
    <property type="project" value="InterPro"/>
</dbReference>
<dbReference type="Pfam" id="PF01648">
    <property type="entry name" value="ACPS"/>
    <property type="match status" value="1"/>
</dbReference>
<dbReference type="InterPro" id="IPR041354">
    <property type="entry name" value="4PPT_N"/>
</dbReference>
<dbReference type="GO" id="GO:0009239">
    <property type="term" value="P:enterobactin biosynthetic process"/>
    <property type="evidence" value="ECO:0007669"/>
    <property type="project" value="UniProtKB-UniPathway"/>
</dbReference>
<dbReference type="KEGG" id="rom:EI983_15015"/>
<dbReference type="SUPFAM" id="SSF56214">
    <property type="entry name" value="4'-phosphopantetheinyl transferase"/>
    <property type="match status" value="1"/>
</dbReference>
<evidence type="ECO:0000313" key="17">
    <source>
        <dbReference type="Proteomes" id="UP000428330"/>
    </source>
</evidence>
<evidence type="ECO:0000256" key="7">
    <source>
        <dbReference type="ARBA" id="ARBA00023191"/>
    </source>
</evidence>
<dbReference type="PRINTS" id="PR01399">
    <property type="entry name" value="ENTSNTHTASED"/>
</dbReference>
<keyword evidence="13" id="KW-0460">Magnesium</keyword>
<keyword evidence="7" id="KW-0259">Enterobactin biosynthesis</keyword>
<feature type="binding site" evidence="13">
    <location>
        <position position="122"/>
    </location>
    <ligand>
        <name>Mg(2+)</name>
        <dbReference type="ChEBI" id="CHEBI:18420"/>
    </ligand>
</feature>
<dbReference type="InterPro" id="IPR037143">
    <property type="entry name" value="4-PPantetheinyl_Trfase_dom_sf"/>
</dbReference>
<reference evidence="17" key="1">
    <citation type="submission" date="2018-12" db="EMBL/GenBank/DDBJ databases">
        <title>Complete genome sequence of Roseovarius sp. MME-070.</title>
        <authorList>
            <person name="Nam Y.-D."/>
            <person name="Kang J."/>
            <person name="Chung W.-H."/>
            <person name="Park Y.S."/>
        </authorList>
    </citation>
    <scope>NUCLEOTIDE SEQUENCE [LARGE SCALE GENOMIC DNA]</scope>
    <source>
        <strain evidence="17">MME-070</strain>
    </source>
</reference>
<name>A0A6I6IVH1_9RHOB</name>
<evidence type="ECO:0000256" key="13">
    <source>
        <dbReference type="PIRSR" id="PIRSR603542-2"/>
    </source>
</evidence>
<organism evidence="16 17">
    <name type="scientific">Roseovarius faecimaris</name>
    <dbReference type="NCBI Taxonomy" id="2494550"/>
    <lineage>
        <taxon>Bacteria</taxon>
        <taxon>Pseudomonadati</taxon>
        <taxon>Pseudomonadota</taxon>
        <taxon>Alphaproteobacteria</taxon>
        <taxon>Rhodobacterales</taxon>
        <taxon>Roseobacteraceae</taxon>
        <taxon>Roseovarius</taxon>
    </lineage>
</organism>
<sequence length="235" mass="25383">MSDGGLIFDPDVTEALARSLFAKGVEIGVAFPWEPADDLDPREAACMPRAVDTRLREFAAGRRAARRAMAALGLAPQPILHRTDRSPDWPAGVTGSITHIQSLAIAAVARDADHLAIGIDLEEGGDLPADLWPEICTPAELAWLSVQPEPHRGRLARLIFSAKEAAYKAQYPVTGQFLEFSAFEITPDLETGQFEAVLTADIGPFPARMHFPGRFVFEADMVMTGLALAPNMHAG</sequence>
<dbReference type="GO" id="GO:0005886">
    <property type="term" value="C:plasma membrane"/>
    <property type="evidence" value="ECO:0007669"/>
    <property type="project" value="TreeGrafter"/>
</dbReference>
<protein>
    <recommendedName>
        <fullName evidence="5">Enterobactin synthase component D</fullName>
    </recommendedName>
    <alternativeName>
        <fullName evidence="8">4'-phosphopantetheinyl transferase EntD</fullName>
    </alternativeName>
    <alternativeName>
        <fullName evidence="9">Enterochelin synthase D</fullName>
    </alternativeName>
</protein>
<keyword evidence="17" id="KW-1185">Reference proteome</keyword>
<evidence type="ECO:0000256" key="2">
    <source>
        <dbReference type="ARBA" id="ARBA00004993"/>
    </source>
</evidence>
<dbReference type="Proteomes" id="UP000428330">
    <property type="component" value="Chromosome"/>
</dbReference>
<feature type="domain" description="4'-phosphopantetheinyl transferase N-terminal" evidence="15">
    <location>
        <begin position="43"/>
        <end position="109"/>
    </location>
</feature>
<dbReference type="InterPro" id="IPR008278">
    <property type="entry name" value="4-PPantetheinyl_Trfase_dom"/>
</dbReference>
<evidence type="ECO:0000259" key="15">
    <source>
        <dbReference type="Pfam" id="PF17837"/>
    </source>
</evidence>
<feature type="binding site" evidence="12">
    <location>
        <position position="164"/>
    </location>
    <ligand>
        <name>CoA</name>
        <dbReference type="ChEBI" id="CHEBI:57287"/>
    </ligand>
</feature>
<dbReference type="PANTHER" id="PTHR38096:SF1">
    <property type="entry name" value="ENTEROBACTIN SYNTHASE COMPONENT D"/>
    <property type="match status" value="1"/>
</dbReference>
<dbReference type="AlphaFoldDB" id="A0A6I6IVH1"/>
<evidence type="ECO:0000256" key="1">
    <source>
        <dbReference type="ARBA" id="ARBA00003937"/>
    </source>
</evidence>
<feature type="domain" description="4'-phosphopantetheinyl transferase" evidence="14">
    <location>
        <begin position="116"/>
        <end position="194"/>
    </location>
</feature>
<feature type="binding site" evidence="12">
    <location>
        <position position="178"/>
    </location>
    <ligand>
        <name>CoA</name>
        <dbReference type="ChEBI" id="CHEBI:57287"/>
    </ligand>
</feature>
<comment type="catalytic activity">
    <reaction evidence="11">
        <text>apo-[peptidyl-carrier protein] + CoA = holo-[peptidyl-carrier protein] + adenosine 3',5'-bisphosphate + H(+)</text>
        <dbReference type="Rhea" id="RHEA:46228"/>
        <dbReference type="Rhea" id="RHEA-COMP:11479"/>
        <dbReference type="Rhea" id="RHEA-COMP:11480"/>
        <dbReference type="ChEBI" id="CHEBI:15378"/>
        <dbReference type="ChEBI" id="CHEBI:29999"/>
        <dbReference type="ChEBI" id="CHEBI:57287"/>
        <dbReference type="ChEBI" id="CHEBI:58343"/>
        <dbReference type="ChEBI" id="CHEBI:64479"/>
    </reaction>
</comment>
<dbReference type="UniPathway" id="UPA00017"/>
<dbReference type="Gene3D" id="3.90.470.20">
    <property type="entry name" value="4'-phosphopantetheinyl transferase domain"/>
    <property type="match status" value="1"/>
</dbReference>
<dbReference type="Pfam" id="PF17837">
    <property type="entry name" value="4PPT_N"/>
    <property type="match status" value="1"/>
</dbReference>
<feature type="binding site" evidence="12">
    <location>
        <position position="168"/>
    </location>
    <ligand>
        <name>CoA</name>
        <dbReference type="ChEBI" id="CHEBI:57287"/>
    </ligand>
</feature>
<dbReference type="EMBL" id="CP034348">
    <property type="protein sequence ID" value="QGX99507.1"/>
    <property type="molecule type" value="Genomic_DNA"/>
</dbReference>
<evidence type="ECO:0000256" key="10">
    <source>
        <dbReference type="ARBA" id="ARBA00049176"/>
    </source>
</evidence>
<feature type="binding site" evidence="13">
    <location>
        <position position="120"/>
    </location>
    <ligand>
        <name>Mg(2+)</name>
        <dbReference type="ChEBI" id="CHEBI:18420"/>
    </ligand>
</feature>
<dbReference type="OrthoDB" id="8210607at2"/>
<feature type="binding site" evidence="12">
    <location>
        <position position="54"/>
    </location>
    <ligand>
        <name>CoA</name>
        <dbReference type="ChEBI" id="CHEBI:57287"/>
    </ligand>
</feature>
<comment type="pathway">
    <text evidence="2">Siderophore biosynthesis; enterobactin biosynthesis.</text>
</comment>
<evidence type="ECO:0000256" key="8">
    <source>
        <dbReference type="ARBA" id="ARBA00029894"/>
    </source>
</evidence>
<keyword evidence="13" id="KW-0479">Metal-binding</keyword>
<feature type="binding site" evidence="12">
    <location>
        <begin position="98"/>
        <end position="99"/>
    </location>
    <ligand>
        <name>CoA</name>
        <dbReference type="ChEBI" id="CHEBI:57287"/>
    </ligand>
</feature>
<evidence type="ECO:0000256" key="6">
    <source>
        <dbReference type="ARBA" id="ARBA00022679"/>
    </source>
</evidence>